<evidence type="ECO:0000259" key="11">
    <source>
        <dbReference type="Pfam" id="PF00755"/>
    </source>
</evidence>
<accession>A0A2G5TE95</accession>
<dbReference type="Gene3D" id="3.30.559.70">
    <property type="entry name" value="Choline/Carnitine o-acyltransferase, domain 2"/>
    <property type="match status" value="1"/>
</dbReference>
<feature type="domain" description="Choline/carnitine acyltransferase" evidence="11">
    <location>
        <begin position="151"/>
        <end position="729"/>
    </location>
</feature>
<keyword evidence="6" id="KW-1133">Transmembrane helix</keyword>
<dbReference type="GO" id="GO:0009437">
    <property type="term" value="P:carnitine metabolic process"/>
    <property type="evidence" value="ECO:0007669"/>
    <property type="project" value="TreeGrafter"/>
</dbReference>
<dbReference type="Proteomes" id="UP000230233">
    <property type="component" value="Chromosome V"/>
</dbReference>
<name>A0A2G5TE95_9PELO</name>
<proteinExistence type="inferred from homology"/>
<dbReference type="Pfam" id="PF00755">
    <property type="entry name" value="Carn_acyltransf"/>
    <property type="match status" value="1"/>
</dbReference>
<protein>
    <recommendedName>
        <fullName evidence="11">Choline/carnitine acyltransferase domain-containing protein</fullName>
    </recommendedName>
</protein>
<evidence type="ECO:0000256" key="1">
    <source>
        <dbReference type="ARBA" id="ARBA00004141"/>
    </source>
</evidence>
<evidence type="ECO:0000313" key="12">
    <source>
        <dbReference type="EMBL" id="PIC25391.1"/>
    </source>
</evidence>
<comment type="similarity">
    <text evidence="2">Belongs to the carnitine/choline acetyltransferase family.</text>
</comment>
<sequence>MAKTTRPVPLDRLIRQNARYYAKQLEYALFPVLTKEILFFLTLWTVLDALELNFMNLTPKMVENFAFAVIGKSLLAQTFLSLLLGTITALAITTVIRCSLTLMLYYNGWLFEEIGKEPSLATKIFMVTLGFISKRATFFSYQGILPWLMPPKVEDTVTKYLVTMKPILSEKEYEEMAEQAEEFKSTVASGLQNKLWMKWAVSKNYLSDWWKEVVYMRYRDSLIRTNVGCADVIYQKTTSNQAARAAYVTLNRQHFCNDIFKSEKMNPVSLGGIPLCAQQYAEYYRTLRIPSETSDKMIRLPGAKHIAVYHKGCWYKIDIFHGKRMIKASELEKSFQMILDAKDHKSQSGEKYLSAMTIGPRDLWARIRNEKFSKGGVNQESLTFIENSLEIVFLDEEERFFDENDSKKYGREYARALHGDGYMLWCDKPSVYIFSKNGRFSSNAEHSPCDAMIYVQVREYIKYHEEFEHPYGPDGHCVGSIEHVPHPERLCWDMDQETLDAIDEAYKASKHVAEDFSNANVVFTEYGKDFMKKARVSPDAYIQMALQMAYFKDQGKFEQTYEPAVMRLFKEGRTETVRSCSIWSCDFVRTMLKKDVGSKKKLEKLKEACDHHQDYYRNAMAGKGVDRHLFALYVVARYLEIKVPFLDNVFKRNWSLSTSQTPQHQMVEYAKALNKEPSLFWPAGGFACPDGSNYGVCYTIGTTGDRMSFHVTTWNSMENTDADRFLKHILESLREIREVVEEATRV</sequence>
<organism evidence="12 13">
    <name type="scientific">Caenorhabditis nigoni</name>
    <dbReference type="NCBI Taxonomy" id="1611254"/>
    <lineage>
        <taxon>Eukaryota</taxon>
        <taxon>Metazoa</taxon>
        <taxon>Ecdysozoa</taxon>
        <taxon>Nematoda</taxon>
        <taxon>Chromadorea</taxon>
        <taxon>Rhabditida</taxon>
        <taxon>Rhabditina</taxon>
        <taxon>Rhabditomorpha</taxon>
        <taxon>Rhabditoidea</taxon>
        <taxon>Rhabditidae</taxon>
        <taxon>Peloderinae</taxon>
        <taxon>Caenorhabditis</taxon>
    </lineage>
</organism>
<dbReference type="GO" id="GO:0004095">
    <property type="term" value="F:carnitine O-palmitoyltransferase activity"/>
    <property type="evidence" value="ECO:0007669"/>
    <property type="project" value="TreeGrafter"/>
</dbReference>
<dbReference type="InterPro" id="IPR039551">
    <property type="entry name" value="Cho/carn_acyl_trans"/>
</dbReference>
<dbReference type="EMBL" id="PDUG01000005">
    <property type="protein sequence ID" value="PIC25391.1"/>
    <property type="molecule type" value="Genomic_DNA"/>
</dbReference>
<keyword evidence="8" id="KW-0472">Membrane</keyword>
<evidence type="ECO:0000313" key="13">
    <source>
        <dbReference type="Proteomes" id="UP000230233"/>
    </source>
</evidence>
<dbReference type="Gene3D" id="3.30.559.10">
    <property type="entry name" value="Chloramphenicol acetyltransferase-like domain"/>
    <property type="match status" value="1"/>
</dbReference>
<keyword evidence="9" id="KW-0012">Acyltransferase</keyword>
<dbReference type="STRING" id="1611254.A0A2G5TE95"/>
<dbReference type="GO" id="GO:0016020">
    <property type="term" value="C:membrane"/>
    <property type="evidence" value="ECO:0007669"/>
    <property type="project" value="UniProtKB-SubCell"/>
</dbReference>
<dbReference type="PANTHER" id="PTHR22589">
    <property type="entry name" value="CARNITINE O-ACYLTRANSFERASE"/>
    <property type="match status" value="1"/>
</dbReference>
<dbReference type="GO" id="GO:0006631">
    <property type="term" value="P:fatty acid metabolic process"/>
    <property type="evidence" value="ECO:0007669"/>
    <property type="project" value="UniProtKB-KW"/>
</dbReference>
<evidence type="ECO:0000256" key="3">
    <source>
        <dbReference type="ARBA" id="ARBA00022679"/>
    </source>
</evidence>
<gene>
    <name evidence="12" type="primary">Cni-W03F9.4</name>
    <name evidence="12" type="synonym">Cnig_chr_V.g18343</name>
    <name evidence="12" type="ORF">B9Z55_018343</name>
</gene>
<comment type="subcellular location">
    <subcellularLocation>
        <location evidence="1">Membrane</location>
        <topology evidence="1">Multi-pass membrane protein</topology>
    </subcellularLocation>
</comment>
<evidence type="ECO:0000256" key="5">
    <source>
        <dbReference type="ARBA" id="ARBA00022832"/>
    </source>
</evidence>
<evidence type="ECO:0000256" key="9">
    <source>
        <dbReference type="ARBA" id="ARBA00023315"/>
    </source>
</evidence>
<dbReference type="InterPro" id="IPR042231">
    <property type="entry name" value="Cho/carn_acyl_trans_2"/>
</dbReference>
<dbReference type="GO" id="GO:0005739">
    <property type="term" value="C:mitochondrion"/>
    <property type="evidence" value="ECO:0007669"/>
    <property type="project" value="TreeGrafter"/>
</dbReference>
<evidence type="ECO:0000256" key="8">
    <source>
        <dbReference type="ARBA" id="ARBA00023136"/>
    </source>
</evidence>
<keyword evidence="13" id="KW-1185">Reference proteome</keyword>
<dbReference type="OrthoDB" id="240216at2759"/>
<comment type="caution">
    <text evidence="12">The sequence shown here is derived from an EMBL/GenBank/DDBJ whole genome shotgun (WGS) entry which is preliminary data.</text>
</comment>
<dbReference type="SUPFAM" id="SSF52777">
    <property type="entry name" value="CoA-dependent acyltransferases"/>
    <property type="match status" value="2"/>
</dbReference>
<evidence type="ECO:0000256" key="10">
    <source>
        <dbReference type="PIRSR" id="PIRSR600542-1"/>
    </source>
</evidence>
<reference evidence="13" key="1">
    <citation type="submission" date="2017-10" db="EMBL/GenBank/DDBJ databases">
        <title>Rapid genome shrinkage in a self-fertile nematode reveals novel sperm competition proteins.</title>
        <authorList>
            <person name="Yin D."/>
            <person name="Schwarz E.M."/>
            <person name="Thomas C.G."/>
            <person name="Felde R.L."/>
            <person name="Korf I.F."/>
            <person name="Cutter A.D."/>
            <person name="Schartner C.M."/>
            <person name="Ralston E.J."/>
            <person name="Meyer B.J."/>
            <person name="Haag E.S."/>
        </authorList>
    </citation>
    <scope>NUCLEOTIDE SEQUENCE [LARGE SCALE GENOMIC DNA]</scope>
    <source>
        <strain evidence="13">JU1422</strain>
    </source>
</reference>
<keyword evidence="4" id="KW-0812">Transmembrane</keyword>
<evidence type="ECO:0000256" key="7">
    <source>
        <dbReference type="ARBA" id="ARBA00023098"/>
    </source>
</evidence>
<keyword evidence="7" id="KW-0443">Lipid metabolism</keyword>
<keyword evidence="3" id="KW-0808">Transferase</keyword>
<keyword evidence="5" id="KW-0276">Fatty acid metabolism</keyword>
<dbReference type="InterPro" id="IPR023213">
    <property type="entry name" value="CAT-like_dom_sf"/>
</dbReference>
<dbReference type="InterPro" id="IPR000542">
    <property type="entry name" value="Carn_acyl_trans"/>
</dbReference>
<dbReference type="FunFam" id="3.30.559.10:FF:000002">
    <property type="entry name" value="carnitine O-palmitoyltransferase 1, liver isoform"/>
    <property type="match status" value="1"/>
</dbReference>
<evidence type="ECO:0000256" key="4">
    <source>
        <dbReference type="ARBA" id="ARBA00022692"/>
    </source>
</evidence>
<feature type="active site" description="Proton acceptor" evidence="10">
    <location>
        <position position="446"/>
    </location>
</feature>
<dbReference type="PANTHER" id="PTHR22589:SF104">
    <property type="entry name" value="CHOLINE_CARNITINE ACYLTRANSFERASE DOMAIN-CONTAINING PROTEIN"/>
    <property type="match status" value="1"/>
</dbReference>
<evidence type="ECO:0000256" key="2">
    <source>
        <dbReference type="ARBA" id="ARBA00005232"/>
    </source>
</evidence>
<dbReference type="AlphaFoldDB" id="A0A2G5TE95"/>
<evidence type="ECO:0000256" key="6">
    <source>
        <dbReference type="ARBA" id="ARBA00022989"/>
    </source>
</evidence>